<name>A0A2P2MVV3_RHIMU</name>
<accession>A0A2P2MVV3</accession>
<organism evidence="1">
    <name type="scientific">Rhizophora mucronata</name>
    <name type="common">Asiatic mangrove</name>
    <dbReference type="NCBI Taxonomy" id="61149"/>
    <lineage>
        <taxon>Eukaryota</taxon>
        <taxon>Viridiplantae</taxon>
        <taxon>Streptophyta</taxon>
        <taxon>Embryophyta</taxon>
        <taxon>Tracheophyta</taxon>
        <taxon>Spermatophyta</taxon>
        <taxon>Magnoliopsida</taxon>
        <taxon>eudicotyledons</taxon>
        <taxon>Gunneridae</taxon>
        <taxon>Pentapetalae</taxon>
        <taxon>rosids</taxon>
        <taxon>fabids</taxon>
        <taxon>Malpighiales</taxon>
        <taxon>Rhizophoraceae</taxon>
        <taxon>Rhizophora</taxon>
    </lineage>
</organism>
<keyword evidence="1" id="KW-0418">Kinase</keyword>
<keyword evidence="1" id="KW-0808">Transferase</keyword>
<protein>
    <submittedName>
        <fullName evidence="1">Putative receptor-like protein kinase At5g39030</fullName>
    </submittedName>
</protein>
<reference evidence="1" key="1">
    <citation type="submission" date="2018-02" db="EMBL/GenBank/DDBJ databases">
        <title>Rhizophora mucronata_Transcriptome.</title>
        <authorList>
            <person name="Meera S.P."/>
            <person name="Sreeshan A."/>
            <person name="Augustine A."/>
        </authorList>
    </citation>
    <scope>NUCLEOTIDE SEQUENCE</scope>
    <source>
        <tissue evidence="1">Leaf</tissue>
    </source>
</reference>
<sequence>MMNPSNCGYFTDEILSITLRLTQHFYCGKTPTTELSFEH</sequence>
<dbReference type="EMBL" id="GGEC01053865">
    <property type="protein sequence ID" value="MBX34349.1"/>
    <property type="molecule type" value="Transcribed_RNA"/>
</dbReference>
<proteinExistence type="predicted"/>
<evidence type="ECO:0000313" key="1">
    <source>
        <dbReference type="EMBL" id="MBX34349.1"/>
    </source>
</evidence>
<dbReference type="AlphaFoldDB" id="A0A2P2MVV3"/>
<keyword evidence="1" id="KW-0675">Receptor</keyword>
<dbReference type="GO" id="GO:0016301">
    <property type="term" value="F:kinase activity"/>
    <property type="evidence" value="ECO:0007669"/>
    <property type="project" value="UniProtKB-KW"/>
</dbReference>